<keyword evidence="5" id="KW-1185">Reference proteome</keyword>
<feature type="coiled-coil region" evidence="1">
    <location>
        <begin position="663"/>
        <end position="716"/>
    </location>
</feature>
<evidence type="ECO:0000259" key="4">
    <source>
        <dbReference type="Pfam" id="PF18289"/>
    </source>
</evidence>
<evidence type="ECO:0000256" key="1">
    <source>
        <dbReference type="SAM" id="Coils"/>
    </source>
</evidence>
<dbReference type="InterPro" id="IPR040673">
    <property type="entry name" value="CCDC81_HU_dom_2"/>
</dbReference>
<feature type="compositionally biased region" description="Basic and acidic residues" evidence="2">
    <location>
        <begin position="628"/>
        <end position="640"/>
    </location>
</feature>
<feature type="domain" description="CCDC81 HU" evidence="4">
    <location>
        <begin position="104"/>
        <end position="179"/>
    </location>
</feature>
<evidence type="ECO:0000259" key="3">
    <source>
        <dbReference type="Pfam" id="PF14908"/>
    </source>
</evidence>
<dbReference type="InterPro" id="IPR026295">
    <property type="entry name" value="CCD81"/>
</dbReference>
<feature type="region of interest" description="Disordered" evidence="2">
    <location>
        <begin position="475"/>
        <end position="552"/>
    </location>
</feature>
<name>A0A1I8HV64_9PLAT</name>
<dbReference type="WBParaSite" id="maker-uti_cns_0008144-snap-gene-0.8-mRNA-1">
    <property type="protein sequence ID" value="maker-uti_cns_0008144-snap-gene-0.8-mRNA-1"/>
    <property type="gene ID" value="maker-uti_cns_0008144-snap-gene-0.8"/>
</dbReference>
<organism evidence="5 6">
    <name type="scientific">Macrostomum lignano</name>
    <dbReference type="NCBI Taxonomy" id="282301"/>
    <lineage>
        <taxon>Eukaryota</taxon>
        <taxon>Metazoa</taxon>
        <taxon>Spiralia</taxon>
        <taxon>Lophotrochozoa</taxon>
        <taxon>Platyhelminthes</taxon>
        <taxon>Rhabditophora</taxon>
        <taxon>Macrostomorpha</taxon>
        <taxon>Macrostomida</taxon>
        <taxon>Macrostomidae</taxon>
        <taxon>Macrostomum</taxon>
    </lineage>
</organism>
<feature type="compositionally biased region" description="Basic and acidic residues" evidence="2">
    <location>
        <begin position="409"/>
        <end position="419"/>
    </location>
</feature>
<dbReference type="GO" id="GO:0005815">
    <property type="term" value="C:microtubule organizing center"/>
    <property type="evidence" value="ECO:0007669"/>
    <property type="project" value="TreeGrafter"/>
</dbReference>
<dbReference type="PANTHER" id="PTHR14362:SF2">
    <property type="entry name" value="COILED-COIL DOMAIN-CONTAINING PROTEIN 81"/>
    <property type="match status" value="1"/>
</dbReference>
<feature type="region of interest" description="Disordered" evidence="2">
    <location>
        <begin position="626"/>
        <end position="652"/>
    </location>
</feature>
<feature type="compositionally biased region" description="Pro residues" evidence="2">
    <location>
        <begin position="503"/>
        <end position="524"/>
    </location>
</feature>
<dbReference type="PANTHER" id="PTHR14362">
    <property type="entry name" value="COILED-COIL DOMAIN-CONTAINING PROTEIN 81"/>
    <property type="match status" value="1"/>
</dbReference>
<protein>
    <submittedName>
        <fullName evidence="6">HU-CCDC81_euk_2 domain-containing protein</fullName>
    </submittedName>
</protein>
<dbReference type="Pfam" id="PF18289">
    <property type="entry name" value="HU-CCDC81_euk_2"/>
    <property type="match status" value="1"/>
</dbReference>
<evidence type="ECO:0000313" key="5">
    <source>
        <dbReference type="Proteomes" id="UP000095280"/>
    </source>
</evidence>
<evidence type="ECO:0000256" key="2">
    <source>
        <dbReference type="SAM" id="MobiDB-lite"/>
    </source>
</evidence>
<dbReference type="Pfam" id="PF14908">
    <property type="entry name" value="HU-CCDC81_euk_1"/>
    <property type="match status" value="1"/>
</dbReference>
<keyword evidence="1" id="KW-0175">Coiled coil</keyword>
<reference evidence="6" key="1">
    <citation type="submission" date="2016-11" db="UniProtKB">
        <authorList>
            <consortium name="WormBaseParasite"/>
        </authorList>
    </citation>
    <scope>IDENTIFICATION</scope>
</reference>
<dbReference type="Proteomes" id="UP000095280">
    <property type="component" value="Unplaced"/>
</dbReference>
<proteinExistence type="predicted"/>
<feature type="domain" description="CCDC81 HU" evidence="3">
    <location>
        <begin position="20"/>
        <end position="93"/>
    </location>
</feature>
<feature type="compositionally biased region" description="Low complexity" evidence="2">
    <location>
        <begin position="525"/>
        <end position="540"/>
    </location>
</feature>
<dbReference type="InterPro" id="IPR028034">
    <property type="entry name" value="HU-CCDC81"/>
</dbReference>
<feature type="compositionally biased region" description="Basic and acidic residues" evidence="2">
    <location>
        <begin position="479"/>
        <end position="502"/>
    </location>
</feature>
<accession>A0A1I8HV64</accession>
<dbReference type="AlphaFoldDB" id="A0A1I8HV64"/>
<sequence length="887" mass="100731">MADGNQQTSRNQLSSRLDLSATSVSEEDLFHIWEAVSRFIEKNLQNQKGVHIPNFGTFSFVQKKLDVGNAKYLLIQRPVFQLFERICQTHGLAQTKYHVTGSVPVVQLNYAALSVESSGHFDRDKIETCVRETLGALNRSIAMQRNVELVFCGVGRLQIRCGGVKFKFYKDFVNSLDRSGTVVRALQQRPGTADSVMSDRPASRAFSVALPKLPSRGPNGLAPINEDEFVPGECAGVHTDRRDGLDPANSTSRGVGHTAAKRSVRPLGFAMIRDHNGRQFHVPAELLHRQPQAQQKQHHRIFCEQHREQPMQQQQPQLLRLSTPKVAKCCDEVSFEAAAAASAGRSSIASLQRPAERQKLPLMKQKQQLQQKQKLKQSLLPKLPSRLATALQKRALAESLGFDDSAPEADQRPRTERLSTGRQSALPVAMATDFTYDPVTVTARRTADRLDLRYGDAEVEAEAADAAAAAAAVADADAEADKENKNGGREFEVEEADFKRPEPPGSSLPPPTPPQRQLPPPRPPSTTRLQQQQELLQQSQRPPSTASSCGHAGAGQELCYVCHQRARRNIPVSFAEELKRREKEEDQLLHAYNEMRDKERILKEQESLLAKRHDAQKVSAFNLGIAEAQKDSRGQRDPDNRPSYIFQARPLTPPRRIKQMALNAELERQVTDKKSTHDRVRADEAFLERLEQVQLAEDLAAQREQFLKDREEQKEMYKRALSAQLRYKPVPLPPREPDSSEPVFGRNDVTEEKLLERRRRAKEVAVSQLDDVNAKKREELLRRLQEQKYEEEVLRRTREDLVRDRAWRFDRMQRNRKGLEDDWSQAAQIKRDRELAEKMRASSPGGLIHEQCDNHRRCKQCKRRLNNSGETNVWCESYYVPGSRYLT</sequence>
<feature type="region of interest" description="Disordered" evidence="2">
    <location>
        <begin position="240"/>
        <end position="260"/>
    </location>
</feature>
<evidence type="ECO:0000313" key="6">
    <source>
        <dbReference type="WBParaSite" id="maker-uti_cns_0008144-snap-gene-0.8-mRNA-1"/>
    </source>
</evidence>
<feature type="region of interest" description="Disordered" evidence="2">
    <location>
        <begin position="402"/>
        <end position="424"/>
    </location>
</feature>